<dbReference type="Pfam" id="PF00486">
    <property type="entry name" value="Trans_reg_C"/>
    <property type="match status" value="1"/>
</dbReference>
<evidence type="ECO:0000256" key="4">
    <source>
        <dbReference type="ARBA" id="ARBA00023125"/>
    </source>
</evidence>
<dbReference type="Gene3D" id="1.10.10.10">
    <property type="entry name" value="Winged helix-like DNA-binding domain superfamily/Winged helix DNA-binding domain"/>
    <property type="match status" value="1"/>
</dbReference>
<dbReference type="RefSeq" id="WP_123143136.1">
    <property type="nucleotide sequence ID" value="NZ_NRRH01000039.1"/>
</dbReference>
<dbReference type="AlphaFoldDB" id="A0A4R4A8V7"/>
<dbReference type="CDD" id="cd00383">
    <property type="entry name" value="trans_reg_C"/>
    <property type="match status" value="1"/>
</dbReference>
<keyword evidence="4 7" id="KW-0238">DNA-binding</keyword>
<dbReference type="SUPFAM" id="SSF52172">
    <property type="entry name" value="CheY-like"/>
    <property type="match status" value="1"/>
</dbReference>
<sequence>MTEPTCVILVEGDAELRTSLANALGDAGCTVATAPDGLSFYRQLSEQSFAVVVVDLALPDQPGQVLIDYARRQTTSAIVAIGARSGVEIRVDCYQAGADLFLQTPVDAQELAVAVSSLARRHAQLRAAAQRLVGWRLLVHRRALAIPGAGTLELSPRECQLLDLLSPGAGAAVRRCELLDRLYARRDESAERALETLVRRTRRKIAGHHPGPSPILTQHGVGYAFATPLMRA</sequence>
<dbReference type="InterPro" id="IPR016032">
    <property type="entry name" value="Sig_transdc_resp-reg_C-effctor"/>
</dbReference>
<dbReference type="Gene3D" id="3.40.50.2300">
    <property type="match status" value="1"/>
</dbReference>
<feature type="domain" description="Response regulatory" evidence="8">
    <location>
        <begin position="6"/>
        <end position="119"/>
    </location>
</feature>
<dbReference type="SMART" id="SM00448">
    <property type="entry name" value="REC"/>
    <property type="match status" value="1"/>
</dbReference>
<dbReference type="GO" id="GO:0006355">
    <property type="term" value="P:regulation of DNA-templated transcription"/>
    <property type="evidence" value="ECO:0007669"/>
    <property type="project" value="InterPro"/>
</dbReference>
<dbReference type="InterPro" id="IPR036388">
    <property type="entry name" value="WH-like_DNA-bd_sf"/>
</dbReference>
<dbReference type="SUPFAM" id="SSF46894">
    <property type="entry name" value="C-terminal effector domain of the bipartite response regulators"/>
    <property type="match status" value="1"/>
</dbReference>
<reference evidence="10 11" key="1">
    <citation type="submission" date="2019-03" db="EMBL/GenBank/DDBJ databases">
        <title>Genomic Encyclopedia of Type Strains, Phase IV (KMG-IV): sequencing the most valuable type-strain genomes for metagenomic binning, comparative biology and taxonomic classification.</title>
        <authorList>
            <person name="Goeker M."/>
        </authorList>
    </citation>
    <scope>NUCLEOTIDE SEQUENCE [LARGE SCALE GENOMIC DNA]</scope>
    <source>
        <strain evidence="10 11">DSM 203</strain>
    </source>
</reference>
<feature type="DNA-binding region" description="OmpR/PhoB-type" evidence="7">
    <location>
        <begin position="127"/>
        <end position="227"/>
    </location>
</feature>
<dbReference type="GO" id="GO:0000976">
    <property type="term" value="F:transcription cis-regulatory region binding"/>
    <property type="evidence" value="ECO:0007669"/>
    <property type="project" value="TreeGrafter"/>
</dbReference>
<dbReference type="PANTHER" id="PTHR48111">
    <property type="entry name" value="REGULATOR OF RPOS"/>
    <property type="match status" value="1"/>
</dbReference>
<dbReference type="GO" id="GO:0000156">
    <property type="term" value="F:phosphorelay response regulator activity"/>
    <property type="evidence" value="ECO:0007669"/>
    <property type="project" value="TreeGrafter"/>
</dbReference>
<evidence type="ECO:0000259" key="8">
    <source>
        <dbReference type="PROSITE" id="PS50110"/>
    </source>
</evidence>
<evidence type="ECO:0000256" key="6">
    <source>
        <dbReference type="PROSITE-ProRule" id="PRU00169"/>
    </source>
</evidence>
<feature type="modified residue" description="4-aspartylphosphate" evidence="6">
    <location>
        <position position="55"/>
    </location>
</feature>
<name>A0A4R4A8V7_MARGR</name>
<dbReference type="InterPro" id="IPR001789">
    <property type="entry name" value="Sig_transdc_resp-reg_receiver"/>
</dbReference>
<evidence type="ECO:0000313" key="10">
    <source>
        <dbReference type="EMBL" id="TCW34969.1"/>
    </source>
</evidence>
<evidence type="ECO:0000256" key="3">
    <source>
        <dbReference type="ARBA" id="ARBA00023015"/>
    </source>
</evidence>
<dbReference type="CDD" id="cd00156">
    <property type="entry name" value="REC"/>
    <property type="match status" value="1"/>
</dbReference>
<evidence type="ECO:0000256" key="7">
    <source>
        <dbReference type="PROSITE-ProRule" id="PRU01091"/>
    </source>
</evidence>
<comment type="caution">
    <text evidence="10">The sequence shown here is derived from an EMBL/GenBank/DDBJ whole genome shotgun (WGS) entry which is preliminary data.</text>
</comment>
<keyword evidence="3" id="KW-0805">Transcription regulation</keyword>
<keyword evidence="5" id="KW-0804">Transcription</keyword>
<dbReference type="PANTHER" id="PTHR48111:SF1">
    <property type="entry name" value="TWO-COMPONENT RESPONSE REGULATOR ORR33"/>
    <property type="match status" value="1"/>
</dbReference>
<proteinExistence type="predicted"/>
<dbReference type="InterPro" id="IPR039420">
    <property type="entry name" value="WalR-like"/>
</dbReference>
<dbReference type="SMART" id="SM00862">
    <property type="entry name" value="Trans_reg_C"/>
    <property type="match status" value="1"/>
</dbReference>
<keyword evidence="1 6" id="KW-0597">Phosphoprotein</keyword>
<keyword evidence="2" id="KW-0902">Two-component regulatory system</keyword>
<dbReference type="Proteomes" id="UP000295247">
    <property type="component" value="Unassembled WGS sequence"/>
</dbReference>
<evidence type="ECO:0000256" key="1">
    <source>
        <dbReference type="ARBA" id="ARBA00022553"/>
    </source>
</evidence>
<dbReference type="PROSITE" id="PS51755">
    <property type="entry name" value="OMPR_PHOB"/>
    <property type="match status" value="1"/>
</dbReference>
<protein>
    <submittedName>
        <fullName evidence="10">Winged helix family two component transcriptional regulator</fullName>
    </submittedName>
</protein>
<gene>
    <name evidence="10" type="ORF">EDC29_108133</name>
</gene>
<dbReference type="InterPro" id="IPR011006">
    <property type="entry name" value="CheY-like_superfamily"/>
</dbReference>
<feature type="domain" description="OmpR/PhoB-type" evidence="9">
    <location>
        <begin position="127"/>
        <end position="227"/>
    </location>
</feature>
<accession>A0A4R4A8V7</accession>
<dbReference type="InterPro" id="IPR001867">
    <property type="entry name" value="OmpR/PhoB-type_DNA-bd"/>
</dbReference>
<dbReference type="Pfam" id="PF00072">
    <property type="entry name" value="Response_reg"/>
    <property type="match status" value="1"/>
</dbReference>
<evidence type="ECO:0000313" key="11">
    <source>
        <dbReference type="Proteomes" id="UP000295247"/>
    </source>
</evidence>
<dbReference type="GO" id="GO:0005829">
    <property type="term" value="C:cytosol"/>
    <property type="evidence" value="ECO:0007669"/>
    <property type="project" value="TreeGrafter"/>
</dbReference>
<evidence type="ECO:0000259" key="9">
    <source>
        <dbReference type="PROSITE" id="PS51755"/>
    </source>
</evidence>
<evidence type="ECO:0000256" key="5">
    <source>
        <dbReference type="ARBA" id="ARBA00023163"/>
    </source>
</evidence>
<dbReference type="EMBL" id="SMDC01000008">
    <property type="protein sequence ID" value="TCW34969.1"/>
    <property type="molecule type" value="Genomic_DNA"/>
</dbReference>
<dbReference type="GO" id="GO:0032993">
    <property type="term" value="C:protein-DNA complex"/>
    <property type="evidence" value="ECO:0007669"/>
    <property type="project" value="TreeGrafter"/>
</dbReference>
<organism evidence="10 11">
    <name type="scientific">Marichromatium gracile</name>
    <name type="common">Chromatium gracile</name>
    <dbReference type="NCBI Taxonomy" id="1048"/>
    <lineage>
        <taxon>Bacteria</taxon>
        <taxon>Pseudomonadati</taxon>
        <taxon>Pseudomonadota</taxon>
        <taxon>Gammaproteobacteria</taxon>
        <taxon>Chromatiales</taxon>
        <taxon>Chromatiaceae</taxon>
        <taxon>Marichromatium</taxon>
    </lineage>
</organism>
<dbReference type="PROSITE" id="PS50110">
    <property type="entry name" value="RESPONSE_REGULATORY"/>
    <property type="match status" value="1"/>
</dbReference>
<evidence type="ECO:0000256" key="2">
    <source>
        <dbReference type="ARBA" id="ARBA00023012"/>
    </source>
</evidence>